<evidence type="ECO:0000259" key="1">
    <source>
        <dbReference type="Pfam" id="PF01979"/>
    </source>
</evidence>
<sequence>MLIIKNCNLINMAGIYKEKKDLVVKDGKVLDICDDACQKYGQGNVIIDACGNYVTPGIVEPHCSLGVKEEVFRFEGNDADETTNPIVPQVRAMDAINPRDEGFKMALAGGVTTAVTCPGNANPIGGTCAAIKTTGNTVEEMVMVPEIAIKMCLTDGVKNTYGGKRSPMTRLGTAALIREALMKAKRYHDQWTASQKDPANKPPKFDMKLHSLMRVFDGMPVKFIAKRGHDMMTAVRIAEEFGFTYTVENCVDAWRITKDLKKHNVRCVLGPVYGEKNSENRYRDPIAGSVLEENGIEFAATTGHPEMNVELSMVQMTLMVKKGLNPMTALEAVTINAARACGLEDRVGSLEPGKDADIVIWDGDPFNFYTSAATVLIEGNVVYQKQQ</sequence>
<protein>
    <submittedName>
        <fullName evidence="2">Amidohydrolase</fullName>
    </submittedName>
</protein>
<name>A0ABR7NT25_9FIRM</name>
<comment type="caution">
    <text evidence="2">The sequence shown here is derived from an EMBL/GenBank/DDBJ whole genome shotgun (WGS) entry which is preliminary data.</text>
</comment>
<feature type="domain" description="Amidohydrolase-related" evidence="1">
    <location>
        <begin position="233"/>
        <end position="375"/>
    </location>
</feature>
<dbReference type="PANTHER" id="PTHR43668">
    <property type="entry name" value="ALLANTOINASE"/>
    <property type="match status" value="1"/>
</dbReference>
<dbReference type="SUPFAM" id="SSF51556">
    <property type="entry name" value="Metallo-dependent hydrolases"/>
    <property type="match status" value="1"/>
</dbReference>
<keyword evidence="3" id="KW-1185">Reference proteome</keyword>
<dbReference type="InterPro" id="IPR032466">
    <property type="entry name" value="Metal_Hydrolase"/>
</dbReference>
<dbReference type="SUPFAM" id="SSF51338">
    <property type="entry name" value="Composite domain of metallo-dependent hydrolases"/>
    <property type="match status" value="1"/>
</dbReference>
<dbReference type="InterPro" id="IPR050138">
    <property type="entry name" value="DHOase/Allantoinase_Hydrolase"/>
</dbReference>
<dbReference type="CDD" id="cd01309">
    <property type="entry name" value="Met_dep_hydrolase_C"/>
    <property type="match status" value="1"/>
</dbReference>
<reference evidence="2 3" key="1">
    <citation type="submission" date="2020-08" db="EMBL/GenBank/DDBJ databases">
        <title>Genome public.</title>
        <authorList>
            <person name="Liu C."/>
            <person name="Sun Q."/>
        </authorList>
    </citation>
    <scope>NUCLEOTIDE SEQUENCE [LARGE SCALE GENOMIC DNA]</scope>
    <source>
        <strain evidence="2 3">BX10</strain>
    </source>
</reference>
<dbReference type="EMBL" id="JACRTJ010000011">
    <property type="protein sequence ID" value="MBC8598482.1"/>
    <property type="molecule type" value="Genomic_DNA"/>
</dbReference>
<dbReference type="Gene3D" id="3.20.20.140">
    <property type="entry name" value="Metal-dependent hydrolases"/>
    <property type="match status" value="1"/>
</dbReference>
<proteinExistence type="predicted"/>
<organism evidence="2 3">
    <name type="scientific">Enterocloster hominis</name>
    <name type="common">ex Liu et al. 2021</name>
    <dbReference type="NCBI Taxonomy" id="2763663"/>
    <lineage>
        <taxon>Bacteria</taxon>
        <taxon>Bacillati</taxon>
        <taxon>Bacillota</taxon>
        <taxon>Clostridia</taxon>
        <taxon>Lachnospirales</taxon>
        <taxon>Lachnospiraceae</taxon>
        <taxon>Enterocloster</taxon>
    </lineage>
</organism>
<evidence type="ECO:0000313" key="2">
    <source>
        <dbReference type="EMBL" id="MBC8598482.1"/>
    </source>
</evidence>
<accession>A0ABR7NT25</accession>
<dbReference type="InterPro" id="IPR011059">
    <property type="entry name" value="Metal-dep_hydrolase_composite"/>
</dbReference>
<evidence type="ECO:0000313" key="3">
    <source>
        <dbReference type="Proteomes" id="UP000647491"/>
    </source>
</evidence>
<gene>
    <name evidence="2" type="ORF">H8708_04425</name>
</gene>
<dbReference type="Pfam" id="PF01979">
    <property type="entry name" value="Amidohydro_1"/>
    <property type="match status" value="1"/>
</dbReference>
<dbReference type="Proteomes" id="UP000647491">
    <property type="component" value="Unassembled WGS sequence"/>
</dbReference>
<dbReference type="RefSeq" id="WP_262427090.1">
    <property type="nucleotide sequence ID" value="NZ_JACRTJ010000011.1"/>
</dbReference>
<dbReference type="InterPro" id="IPR006680">
    <property type="entry name" value="Amidohydro-rel"/>
</dbReference>
<dbReference type="PANTHER" id="PTHR43668:SF6">
    <property type="entry name" value="AMIDOHYDROLASE"/>
    <property type="match status" value="1"/>
</dbReference>